<feature type="transmembrane region" description="Helical" evidence="1">
    <location>
        <begin position="9"/>
        <end position="31"/>
    </location>
</feature>
<reference evidence="3 4" key="1">
    <citation type="submission" date="2019-09" db="EMBL/GenBank/DDBJ databases">
        <authorList>
            <person name="Valk L.C."/>
        </authorList>
    </citation>
    <scope>NUCLEOTIDE SEQUENCE [LARGE SCALE GENOMIC DNA]</scope>
    <source>
        <strain evidence="3">GalUA</strain>
    </source>
</reference>
<evidence type="ECO:0000259" key="2">
    <source>
        <dbReference type="Pfam" id="PF04892"/>
    </source>
</evidence>
<dbReference type="InterPro" id="IPR053150">
    <property type="entry name" value="Teicoplanin_resist-assoc"/>
</dbReference>
<evidence type="ECO:0000256" key="1">
    <source>
        <dbReference type="SAM" id="Phobius"/>
    </source>
</evidence>
<keyword evidence="1" id="KW-1133">Transmembrane helix</keyword>
<keyword evidence="4" id="KW-1185">Reference proteome</keyword>
<dbReference type="RefSeq" id="WP_151143404.1">
    <property type="nucleotide sequence ID" value="NZ_WAGX01000004.1"/>
</dbReference>
<dbReference type="PANTHER" id="PTHR36834:SF2">
    <property type="entry name" value="MEMBRANE PROTEIN"/>
    <property type="match status" value="1"/>
</dbReference>
<dbReference type="PANTHER" id="PTHR36834">
    <property type="entry name" value="MEMBRANE PROTEIN-RELATED"/>
    <property type="match status" value="1"/>
</dbReference>
<dbReference type="EMBL" id="WAGX01000004">
    <property type="protein sequence ID" value="KAB1440101.1"/>
    <property type="molecule type" value="Genomic_DNA"/>
</dbReference>
<gene>
    <name evidence="3" type="ORF">F7O84_06910</name>
</gene>
<feature type="domain" description="VanZ-like" evidence="2">
    <location>
        <begin position="15"/>
        <end position="146"/>
    </location>
</feature>
<dbReference type="OrthoDB" id="4822551at2"/>
<dbReference type="InterPro" id="IPR006976">
    <property type="entry name" value="VanZ-like"/>
</dbReference>
<dbReference type="Pfam" id="PF04892">
    <property type="entry name" value="VanZ"/>
    <property type="match status" value="1"/>
</dbReference>
<keyword evidence="1" id="KW-0472">Membrane</keyword>
<name>A0A7V7QMX6_9FIRM</name>
<feature type="transmembrane region" description="Helical" evidence="1">
    <location>
        <begin position="158"/>
        <end position="181"/>
    </location>
</feature>
<feature type="transmembrane region" description="Helical" evidence="1">
    <location>
        <begin position="102"/>
        <end position="123"/>
    </location>
</feature>
<comment type="caution">
    <text evidence="3">The sequence shown here is derived from an EMBL/GenBank/DDBJ whole genome shotgun (WGS) entry which is preliminary data.</text>
</comment>
<dbReference type="Proteomes" id="UP000461768">
    <property type="component" value="Unassembled WGS sequence"/>
</dbReference>
<evidence type="ECO:0000313" key="3">
    <source>
        <dbReference type="EMBL" id="KAB1440101.1"/>
    </source>
</evidence>
<feature type="transmembrane region" description="Helical" evidence="1">
    <location>
        <begin position="129"/>
        <end position="146"/>
    </location>
</feature>
<feature type="transmembrane region" description="Helical" evidence="1">
    <location>
        <begin position="69"/>
        <end position="90"/>
    </location>
</feature>
<reference evidence="3 4" key="2">
    <citation type="submission" date="2020-02" db="EMBL/GenBank/DDBJ databases">
        <title>Candidatus Galacturonibacter soehngenii shows hetero-acetogenic catabolism of galacturonic acid but lacks a canonical carbon monoxide dehydrogenase/acetyl-CoA synthase complex.</title>
        <authorList>
            <person name="Diender M."/>
            <person name="Stouten G.R."/>
            <person name="Petersen J.F."/>
            <person name="Nielsen P.H."/>
            <person name="Dueholm M.S."/>
            <person name="Pronk J.T."/>
            <person name="Van Loosdrecht M.C.M."/>
        </authorList>
    </citation>
    <scope>NUCLEOTIDE SEQUENCE [LARGE SCALE GENOMIC DNA]</scope>
    <source>
        <strain evidence="3">GalUA</strain>
    </source>
</reference>
<protein>
    <submittedName>
        <fullName evidence="3">VanZ family protein</fullName>
    </submittedName>
</protein>
<accession>A0A7V7QMX6</accession>
<sequence length="183" mass="20714">MSKRKIQDCFLYGIFAFYLILLISVTIFKYVTPLDLFHQDRVINRSINFIPFETIIGYMSGRSVVSQTVVWYNILGNICLFMPLGIYLQLFRARKNRFFNSIIIVCIVSLMIELIQFVFGIGATDIDDVMLNCLGGVIGVLLYQVIGLAVKDKQKIKAIITICSSIVAVPMMVLAILIMVVNK</sequence>
<dbReference type="AlphaFoldDB" id="A0A7V7QMX6"/>
<proteinExistence type="predicted"/>
<keyword evidence="1" id="KW-0812">Transmembrane</keyword>
<organism evidence="3 4">
    <name type="scientific">Candidatus Galacturonatibacter soehngenii</name>
    <dbReference type="NCBI Taxonomy" id="2307010"/>
    <lineage>
        <taxon>Bacteria</taxon>
        <taxon>Bacillati</taxon>
        <taxon>Bacillota</taxon>
        <taxon>Clostridia</taxon>
        <taxon>Lachnospirales</taxon>
        <taxon>Lachnospiraceae</taxon>
        <taxon>Candidatus Galacturonatibacter</taxon>
    </lineage>
</organism>
<evidence type="ECO:0000313" key="4">
    <source>
        <dbReference type="Proteomes" id="UP000461768"/>
    </source>
</evidence>